<dbReference type="InterPro" id="IPR007657">
    <property type="entry name" value="Glycosyltransferase_61"/>
</dbReference>
<keyword evidence="12" id="KW-1185">Reference proteome</keyword>
<dbReference type="Proteomes" id="UP000322225">
    <property type="component" value="Chromosome 2"/>
</dbReference>
<evidence type="ECO:0000256" key="2">
    <source>
        <dbReference type="ARBA" id="ARBA00022676"/>
    </source>
</evidence>
<dbReference type="PANTHER" id="PTHR20961:SF38">
    <property type="entry name" value="PROTEIN O-LINKED-MANNOSE BETA-1,4-N-ACETYLGLUCOSAMINYLTRANSFERASE 2"/>
    <property type="match status" value="1"/>
</dbReference>
<evidence type="ECO:0000256" key="4">
    <source>
        <dbReference type="ARBA" id="ARBA00022692"/>
    </source>
</evidence>
<evidence type="ECO:0000259" key="10">
    <source>
        <dbReference type="Pfam" id="PF04577"/>
    </source>
</evidence>
<reference evidence="11" key="2">
    <citation type="submission" date="2024-01" db="EMBL/GenBank/DDBJ databases">
        <title>Comparative genomics of Cryptococcus and Kwoniella reveals pathogenesis evolution and contrasting modes of karyotype evolution via chromosome fusion or intercentromeric recombination.</title>
        <authorList>
            <person name="Coelho M.A."/>
            <person name="David-Palma M."/>
            <person name="Shea T."/>
            <person name="Bowers K."/>
            <person name="McGinley-Smith S."/>
            <person name="Mohammad A.W."/>
            <person name="Gnirke A."/>
            <person name="Yurkov A.M."/>
            <person name="Nowrousian M."/>
            <person name="Sun S."/>
            <person name="Cuomo C.A."/>
            <person name="Heitman J."/>
        </authorList>
    </citation>
    <scope>NUCLEOTIDE SEQUENCE</scope>
    <source>
        <strain evidence="11">CBS 12478</strain>
    </source>
</reference>
<evidence type="ECO:0000256" key="3">
    <source>
        <dbReference type="ARBA" id="ARBA00022679"/>
    </source>
</evidence>
<keyword evidence="6 9" id="KW-0472">Membrane</keyword>
<protein>
    <recommendedName>
        <fullName evidence="10">Glycosyltransferase 61 catalytic domain-containing protein</fullName>
    </recommendedName>
</protein>
<feature type="region of interest" description="Disordered" evidence="8">
    <location>
        <begin position="87"/>
        <end position="111"/>
    </location>
</feature>
<gene>
    <name evidence="11" type="ORF">CI109_100880</name>
</gene>
<dbReference type="Pfam" id="PF04577">
    <property type="entry name" value="Glyco_transf_61"/>
    <property type="match status" value="1"/>
</dbReference>
<dbReference type="GO" id="GO:0005783">
    <property type="term" value="C:endoplasmic reticulum"/>
    <property type="evidence" value="ECO:0007669"/>
    <property type="project" value="TreeGrafter"/>
</dbReference>
<proteinExistence type="predicted"/>
<evidence type="ECO:0000256" key="8">
    <source>
        <dbReference type="SAM" id="MobiDB-lite"/>
    </source>
</evidence>
<dbReference type="EMBL" id="CP144052">
    <property type="protein sequence ID" value="WWD16454.1"/>
    <property type="molecule type" value="Genomic_DNA"/>
</dbReference>
<evidence type="ECO:0000256" key="7">
    <source>
        <dbReference type="ARBA" id="ARBA00023180"/>
    </source>
</evidence>
<dbReference type="GO" id="GO:0016020">
    <property type="term" value="C:membrane"/>
    <property type="evidence" value="ECO:0007669"/>
    <property type="project" value="UniProtKB-SubCell"/>
</dbReference>
<evidence type="ECO:0000256" key="5">
    <source>
        <dbReference type="ARBA" id="ARBA00022989"/>
    </source>
</evidence>
<evidence type="ECO:0000313" key="11">
    <source>
        <dbReference type="EMBL" id="WWD16454.1"/>
    </source>
</evidence>
<dbReference type="KEGG" id="ksn:43591424"/>
<dbReference type="AlphaFoldDB" id="A0AAJ8LFZ5"/>
<comment type="subcellular location">
    <subcellularLocation>
        <location evidence="1">Membrane</location>
        <topology evidence="1">Single-pass membrane protein</topology>
    </subcellularLocation>
</comment>
<keyword evidence="2" id="KW-0328">Glycosyltransferase</keyword>
<evidence type="ECO:0000313" key="12">
    <source>
        <dbReference type="Proteomes" id="UP000322225"/>
    </source>
</evidence>
<feature type="domain" description="Glycosyltransferase 61 catalytic" evidence="10">
    <location>
        <begin position="252"/>
        <end position="452"/>
    </location>
</feature>
<dbReference type="PANTHER" id="PTHR20961">
    <property type="entry name" value="GLYCOSYLTRANSFERASE"/>
    <property type="match status" value="1"/>
</dbReference>
<reference evidence="11" key="1">
    <citation type="submission" date="2017-08" db="EMBL/GenBank/DDBJ databases">
        <authorList>
            <person name="Cuomo C."/>
            <person name="Billmyre B."/>
            <person name="Heitman J."/>
        </authorList>
    </citation>
    <scope>NUCLEOTIDE SEQUENCE</scope>
    <source>
        <strain evidence="11">CBS 12478</strain>
    </source>
</reference>
<evidence type="ECO:0000256" key="9">
    <source>
        <dbReference type="SAM" id="Phobius"/>
    </source>
</evidence>
<keyword evidence="7" id="KW-0325">Glycoprotein</keyword>
<feature type="transmembrane region" description="Helical" evidence="9">
    <location>
        <begin position="45"/>
        <end position="66"/>
    </location>
</feature>
<evidence type="ECO:0000256" key="1">
    <source>
        <dbReference type="ARBA" id="ARBA00004167"/>
    </source>
</evidence>
<evidence type="ECO:0000256" key="6">
    <source>
        <dbReference type="ARBA" id="ARBA00023136"/>
    </source>
</evidence>
<dbReference type="RefSeq" id="XP_031858488.2">
    <property type="nucleotide sequence ID" value="XM_032007256.2"/>
</dbReference>
<organism evidence="11 12">
    <name type="scientific">Kwoniella shandongensis</name>
    <dbReference type="NCBI Taxonomy" id="1734106"/>
    <lineage>
        <taxon>Eukaryota</taxon>
        <taxon>Fungi</taxon>
        <taxon>Dikarya</taxon>
        <taxon>Basidiomycota</taxon>
        <taxon>Agaricomycotina</taxon>
        <taxon>Tremellomycetes</taxon>
        <taxon>Tremellales</taxon>
        <taxon>Cryptococcaceae</taxon>
        <taxon>Kwoniella</taxon>
    </lineage>
</organism>
<dbReference type="GO" id="GO:0097363">
    <property type="term" value="F:protein O-acetylglucosaminyltransferase activity"/>
    <property type="evidence" value="ECO:0007669"/>
    <property type="project" value="TreeGrafter"/>
</dbReference>
<dbReference type="GO" id="GO:0035269">
    <property type="term" value="P:protein O-linked glycosylation via mannose"/>
    <property type="evidence" value="ECO:0007669"/>
    <property type="project" value="TreeGrafter"/>
</dbReference>
<keyword evidence="4 9" id="KW-0812">Transmembrane</keyword>
<keyword evidence="3" id="KW-0808">Transferase</keyword>
<dbReference type="InterPro" id="IPR049625">
    <property type="entry name" value="Glyco_transf_61_cat"/>
</dbReference>
<keyword evidence="5 9" id="KW-1133">Transmembrane helix</keyword>
<accession>A0AAJ8LFZ5</accession>
<dbReference type="GeneID" id="43591424"/>
<sequence length="528" mass="58564">MKPSSHSVNRNLDQGGQFLVSMTMPAATTTTAGVVDLIKGHRVKVVILLLLSGIILTSFIFFPTSLSLSETSPSNFIPDKLKPSSLFPSTTAEDDSDVDADWSPPDPIERPSIHLGGLPGHQIFENVWIHEGTIYLFNPDRSRIPAKGKVVSGQTGWEVMTRPMEGLVDRARNATVLGGTTLFINDGAKTDEWHYLSSYYHLAGEIILGGIASLASIAPLPHPASTSDPTLPSSLGVEARPGVEVPNVPDRIVIPWKAAEGWRDKEGYGEMTLRGLFGENVLEPHIWADMSREDTPHGGWIYLRRAVIIDRWASHRHNTLSISLNKMAASVFSLPHPPFFFTPARLSLLNNYDVAPPPHRLGPSKSLYNIPKILYVDRQGTERKLSGEAHAGLAVVLGELESMGRARVVHKKMEKISHEEQIRNVADVDIMIGVHGDGLTHQLWMPEGGVVIEVFPPDTFLPEYQIIADVLHHEYIPVWNDIALSREEWDVLPDQHNSASLYDGREVPLDPVFMRLLLEEVIQRMSRP</sequence>
<name>A0AAJ8LFZ5_9TREE</name>